<evidence type="ECO:0000256" key="4">
    <source>
        <dbReference type="SAM" id="Phobius"/>
    </source>
</evidence>
<dbReference type="AlphaFoldDB" id="A0A811RZK8"/>
<comment type="similarity">
    <text evidence="1">Belongs to the VAMP-associated protein (VAP) (TC 9.B.17) family.</text>
</comment>
<keyword evidence="7" id="KW-1185">Reference proteome</keyword>
<dbReference type="InterPro" id="IPR008962">
    <property type="entry name" value="PapD-like_sf"/>
</dbReference>
<dbReference type="Gene3D" id="2.60.40.10">
    <property type="entry name" value="Immunoglobulins"/>
    <property type="match status" value="1"/>
</dbReference>
<proteinExistence type="inferred from homology"/>
<keyword evidence="4" id="KW-0812">Transmembrane</keyword>
<evidence type="ECO:0000256" key="1">
    <source>
        <dbReference type="ARBA" id="ARBA00008932"/>
    </source>
</evidence>
<dbReference type="EMBL" id="CAJGYO010000017">
    <property type="protein sequence ID" value="CAD6333986.1"/>
    <property type="molecule type" value="Genomic_DNA"/>
</dbReference>
<keyword evidence="4" id="KW-0472">Membrane</keyword>
<dbReference type="OrthoDB" id="264603at2759"/>
<comment type="caution">
    <text evidence="6">The sequence shown here is derived from an EMBL/GenBank/DDBJ whole genome shotgun (WGS) entry which is preliminary data.</text>
</comment>
<dbReference type="GO" id="GO:0061817">
    <property type="term" value="P:endoplasmic reticulum-plasma membrane tethering"/>
    <property type="evidence" value="ECO:0007669"/>
    <property type="project" value="TreeGrafter"/>
</dbReference>
<dbReference type="Pfam" id="PF00635">
    <property type="entry name" value="Motile_Sperm"/>
    <property type="match status" value="1"/>
</dbReference>
<feature type="transmembrane region" description="Helical" evidence="4">
    <location>
        <begin position="340"/>
        <end position="359"/>
    </location>
</feature>
<organism evidence="6 7">
    <name type="scientific">Miscanthus lutarioriparius</name>
    <dbReference type="NCBI Taxonomy" id="422564"/>
    <lineage>
        <taxon>Eukaryota</taxon>
        <taxon>Viridiplantae</taxon>
        <taxon>Streptophyta</taxon>
        <taxon>Embryophyta</taxon>
        <taxon>Tracheophyta</taxon>
        <taxon>Spermatophyta</taxon>
        <taxon>Magnoliopsida</taxon>
        <taxon>Liliopsida</taxon>
        <taxon>Poales</taxon>
        <taxon>Poaceae</taxon>
        <taxon>PACMAD clade</taxon>
        <taxon>Panicoideae</taxon>
        <taxon>Andropogonodae</taxon>
        <taxon>Andropogoneae</taxon>
        <taxon>Saccharinae</taxon>
        <taxon>Miscanthus</taxon>
    </lineage>
</organism>
<dbReference type="PANTHER" id="PTHR10809">
    <property type="entry name" value="VESICLE-ASSOCIATED MEMBRANE PROTEIN-ASSOCIATED PROTEIN"/>
    <property type="match status" value="1"/>
</dbReference>
<protein>
    <recommendedName>
        <fullName evidence="5">MSP domain-containing protein</fullName>
    </recommendedName>
</protein>
<sequence>MGSEDVLVEIHPRELRFLVEVKKQSSCCIHLVNKSDQYVAFKVKTTYPKKYCVQPNVGVILPLASRDFTVTMQALKNAPLDLQSKDKFLVQTTVVPFGTADEGIVPAFFSKETGQYIEEKKLKVVTVSITEPQVEQLINGVPHAKETAGVPVTEQTLDNVNEAPNVVNEVRNSLKASFPSLSGTATFNENSSPVNECPTILQDFLVPPKQASFTLSESASNLQETSVASIETQFSSTEASVDLKESPPLAYTPAPSEVPSLSDKESTNADNVHIPQVTKDVQNLQMKLNNLEVKLEEAKTLIVKLREANRTAIQERDKLRKEMVFLKRASAARSQSSTGFPLLFVIYMAVVGISLGYLLPL</sequence>
<evidence type="ECO:0000259" key="5">
    <source>
        <dbReference type="PROSITE" id="PS50202"/>
    </source>
</evidence>
<dbReference type="InterPro" id="IPR013783">
    <property type="entry name" value="Ig-like_fold"/>
</dbReference>
<dbReference type="PIRSF" id="PIRSF019693">
    <property type="entry name" value="VAMP-associated"/>
    <property type="match status" value="1"/>
</dbReference>
<gene>
    <name evidence="6" type="ORF">NCGR_LOCUS58084</name>
</gene>
<feature type="coiled-coil region" evidence="2">
    <location>
        <begin position="274"/>
        <end position="329"/>
    </location>
</feature>
<reference evidence="6" key="1">
    <citation type="submission" date="2020-10" db="EMBL/GenBank/DDBJ databases">
        <authorList>
            <person name="Han B."/>
            <person name="Lu T."/>
            <person name="Zhao Q."/>
            <person name="Huang X."/>
            <person name="Zhao Y."/>
        </authorList>
    </citation>
    <scope>NUCLEOTIDE SEQUENCE</scope>
</reference>
<dbReference type="SUPFAM" id="SSF49354">
    <property type="entry name" value="PapD-like"/>
    <property type="match status" value="1"/>
</dbReference>
<dbReference type="InterPro" id="IPR000535">
    <property type="entry name" value="MSP_dom"/>
</dbReference>
<dbReference type="GO" id="GO:0005886">
    <property type="term" value="C:plasma membrane"/>
    <property type="evidence" value="ECO:0007669"/>
    <property type="project" value="TreeGrafter"/>
</dbReference>
<name>A0A811RZK8_9POAL</name>
<dbReference type="PROSITE" id="PS50202">
    <property type="entry name" value="MSP"/>
    <property type="match status" value="1"/>
</dbReference>
<dbReference type="PANTHER" id="PTHR10809:SF158">
    <property type="entry name" value="OS05G0373000 PROTEIN"/>
    <property type="match status" value="1"/>
</dbReference>
<evidence type="ECO:0000256" key="2">
    <source>
        <dbReference type="SAM" id="Coils"/>
    </source>
</evidence>
<evidence type="ECO:0000256" key="3">
    <source>
        <dbReference type="SAM" id="MobiDB-lite"/>
    </source>
</evidence>
<evidence type="ECO:0000313" key="6">
    <source>
        <dbReference type="EMBL" id="CAD6333986.1"/>
    </source>
</evidence>
<accession>A0A811RZK8</accession>
<feature type="domain" description="MSP" evidence="5">
    <location>
        <begin position="7"/>
        <end position="127"/>
    </location>
</feature>
<evidence type="ECO:0000313" key="7">
    <source>
        <dbReference type="Proteomes" id="UP000604825"/>
    </source>
</evidence>
<dbReference type="FunFam" id="2.60.40.10:FF:000813">
    <property type="entry name" value="Vesicle-associated protein 1-1"/>
    <property type="match status" value="1"/>
</dbReference>
<feature type="region of interest" description="Disordered" evidence="3">
    <location>
        <begin position="238"/>
        <end position="269"/>
    </location>
</feature>
<dbReference type="InterPro" id="IPR016763">
    <property type="entry name" value="VAP"/>
</dbReference>
<keyword evidence="2" id="KW-0175">Coiled coil</keyword>
<keyword evidence="4" id="KW-1133">Transmembrane helix</keyword>
<dbReference type="GO" id="GO:0090158">
    <property type="term" value="P:endoplasmic reticulum membrane organization"/>
    <property type="evidence" value="ECO:0007669"/>
    <property type="project" value="TreeGrafter"/>
</dbReference>
<dbReference type="Proteomes" id="UP000604825">
    <property type="component" value="Unassembled WGS sequence"/>
</dbReference>
<dbReference type="GO" id="GO:0005789">
    <property type="term" value="C:endoplasmic reticulum membrane"/>
    <property type="evidence" value="ECO:0007669"/>
    <property type="project" value="InterPro"/>
</dbReference>